<dbReference type="PANTHER" id="PTHR46268:SF6">
    <property type="entry name" value="UNIVERSAL STRESS PROTEIN UP12"/>
    <property type="match status" value="1"/>
</dbReference>
<dbReference type="Proteomes" id="UP001246244">
    <property type="component" value="Unassembled WGS sequence"/>
</dbReference>
<dbReference type="PANTHER" id="PTHR46268">
    <property type="entry name" value="STRESS RESPONSE PROTEIN NHAX"/>
    <property type="match status" value="1"/>
</dbReference>
<proteinExistence type="inferred from homology"/>
<accession>A0ABU2D450</accession>
<evidence type="ECO:0000256" key="1">
    <source>
        <dbReference type="ARBA" id="ARBA00008791"/>
    </source>
</evidence>
<comment type="similarity">
    <text evidence="1">Belongs to the universal stress protein A family.</text>
</comment>
<protein>
    <submittedName>
        <fullName evidence="3">Universal stress protein</fullName>
    </submittedName>
</protein>
<organism evidence="3 4">
    <name type="scientific">Methanosarcina baikalica</name>
    <dbReference type="NCBI Taxonomy" id="3073890"/>
    <lineage>
        <taxon>Archaea</taxon>
        <taxon>Methanobacteriati</taxon>
        <taxon>Methanobacteriota</taxon>
        <taxon>Stenosarchaea group</taxon>
        <taxon>Methanomicrobia</taxon>
        <taxon>Methanosarcinales</taxon>
        <taxon>Methanosarcinaceae</taxon>
        <taxon>Methanosarcina</taxon>
    </lineage>
</organism>
<dbReference type="CDD" id="cd00293">
    <property type="entry name" value="USP-like"/>
    <property type="match status" value="1"/>
</dbReference>
<dbReference type="Pfam" id="PF00582">
    <property type="entry name" value="Usp"/>
    <property type="match status" value="1"/>
</dbReference>
<keyword evidence="4" id="KW-1185">Reference proteome</keyword>
<reference evidence="4" key="1">
    <citation type="submission" date="2023-07" db="EMBL/GenBank/DDBJ databases">
        <title>Whole-genome sequencing of a new Methanosarcina sp. Z-7115.</title>
        <authorList>
            <person name="Zhilina T.N."/>
            <person name="Merkel A.Y."/>
        </authorList>
    </citation>
    <scope>NUCLEOTIDE SEQUENCE [LARGE SCALE GENOMIC DNA]</scope>
    <source>
        <strain evidence="4">Z-7115</strain>
    </source>
</reference>
<dbReference type="Gene3D" id="3.40.50.620">
    <property type="entry name" value="HUPs"/>
    <property type="match status" value="1"/>
</dbReference>
<dbReference type="InterPro" id="IPR014729">
    <property type="entry name" value="Rossmann-like_a/b/a_fold"/>
</dbReference>
<name>A0ABU2D450_9EURY</name>
<evidence type="ECO:0000313" key="3">
    <source>
        <dbReference type="EMBL" id="MDR7666759.1"/>
    </source>
</evidence>
<dbReference type="InterPro" id="IPR006016">
    <property type="entry name" value="UspA"/>
</dbReference>
<dbReference type="InterPro" id="IPR006015">
    <property type="entry name" value="Universal_stress_UspA"/>
</dbReference>
<dbReference type="SUPFAM" id="SSF52402">
    <property type="entry name" value="Adenine nucleotide alpha hydrolases-like"/>
    <property type="match status" value="1"/>
</dbReference>
<dbReference type="PRINTS" id="PR01438">
    <property type="entry name" value="UNVRSLSTRESS"/>
</dbReference>
<sequence length="169" mass="18866">MEESNEKFKPQRKILIATDGSKAAENAADFGIEIAGLSRAKVYAVYVIDITPFDSILMDEAWTKDMYEQFEKTGREATSYVEKNARAAGMEAESILLKGNSAKEILNFAEKQKVDIIVVGSLGKSGVQRFLLGNVSEKILRNSKIPVLVVREIFKFPKFVSRSQRNAKV</sequence>
<comment type="caution">
    <text evidence="3">The sequence shown here is derived from an EMBL/GenBank/DDBJ whole genome shotgun (WGS) entry which is preliminary data.</text>
</comment>
<feature type="domain" description="UspA" evidence="2">
    <location>
        <begin position="12"/>
        <end position="151"/>
    </location>
</feature>
<evidence type="ECO:0000259" key="2">
    <source>
        <dbReference type="Pfam" id="PF00582"/>
    </source>
</evidence>
<evidence type="ECO:0000313" key="4">
    <source>
        <dbReference type="Proteomes" id="UP001246244"/>
    </source>
</evidence>
<dbReference type="RefSeq" id="WP_310576787.1">
    <property type="nucleotide sequence ID" value="NZ_JAVKPK010000066.1"/>
</dbReference>
<dbReference type="EMBL" id="JAVKPK010000066">
    <property type="protein sequence ID" value="MDR7666759.1"/>
    <property type="molecule type" value="Genomic_DNA"/>
</dbReference>
<gene>
    <name evidence="3" type="ORF">RG963_13415</name>
</gene>